<gene>
    <name evidence="2" type="ORF">DEBURN_LOCUS11367</name>
</gene>
<proteinExistence type="predicted"/>
<feature type="non-terminal residue" evidence="2">
    <location>
        <position position="1"/>
    </location>
</feature>
<sequence length="43" mass="5145">KFHRITFLGNPKLRRDRPNPCDLSQNNRRKSRWSTPPQPSNPM</sequence>
<reference evidence="2" key="1">
    <citation type="submission" date="2021-06" db="EMBL/GenBank/DDBJ databases">
        <authorList>
            <person name="Kallberg Y."/>
            <person name="Tangrot J."/>
            <person name="Rosling A."/>
        </authorList>
    </citation>
    <scope>NUCLEOTIDE SEQUENCE</scope>
    <source>
        <strain evidence="2">AZ414A</strain>
    </source>
</reference>
<accession>A0A9N9DTK5</accession>
<evidence type="ECO:0000313" key="3">
    <source>
        <dbReference type="Proteomes" id="UP000789706"/>
    </source>
</evidence>
<dbReference type="AlphaFoldDB" id="A0A9N9DTK5"/>
<comment type="caution">
    <text evidence="2">The sequence shown here is derived from an EMBL/GenBank/DDBJ whole genome shotgun (WGS) entry which is preliminary data.</text>
</comment>
<name>A0A9N9DTK5_9GLOM</name>
<dbReference type="Proteomes" id="UP000789706">
    <property type="component" value="Unassembled WGS sequence"/>
</dbReference>
<dbReference type="EMBL" id="CAJVPK010005941">
    <property type="protein sequence ID" value="CAG8647763.1"/>
    <property type="molecule type" value="Genomic_DNA"/>
</dbReference>
<feature type="non-terminal residue" evidence="2">
    <location>
        <position position="43"/>
    </location>
</feature>
<evidence type="ECO:0000256" key="1">
    <source>
        <dbReference type="SAM" id="MobiDB-lite"/>
    </source>
</evidence>
<evidence type="ECO:0000313" key="2">
    <source>
        <dbReference type="EMBL" id="CAG8647763.1"/>
    </source>
</evidence>
<keyword evidence="3" id="KW-1185">Reference proteome</keyword>
<protein>
    <submittedName>
        <fullName evidence="2">2304_t:CDS:1</fullName>
    </submittedName>
</protein>
<feature type="region of interest" description="Disordered" evidence="1">
    <location>
        <begin position="1"/>
        <end position="43"/>
    </location>
</feature>
<organism evidence="2 3">
    <name type="scientific">Diversispora eburnea</name>
    <dbReference type="NCBI Taxonomy" id="1213867"/>
    <lineage>
        <taxon>Eukaryota</taxon>
        <taxon>Fungi</taxon>
        <taxon>Fungi incertae sedis</taxon>
        <taxon>Mucoromycota</taxon>
        <taxon>Glomeromycotina</taxon>
        <taxon>Glomeromycetes</taxon>
        <taxon>Diversisporales</taxon>
        <taxon>Diversisporaceae</taxon>
        <taxon>Diversispora</taxon>
    </lineage>
</organism>